<dbReference type="SUPFAM" id="SSF55729">
    <property type="entry name" value="Acyl-CoA N-acyltransferases (Nat)"/>
    <property type="match status" value="1"/>
</dbReference>
<evidence type="ECO:0000259" key="1">
    <source>
        <dbReference type="PROSITE" id="PS51186"/>
    </source>
</evidence>
<accession>A0A6L7AA99</accession>
<dbReference type="InterPro" id="IPR016181">
    <property type="entry name" value="Acyl_CoA_acyltransferase"/>
</dbReference>
<name>A0A6L7AA99_LEULA</name>
<dbReference type="PROSITE" id="PS51186">
    <property type="entry name" value="GNAT"/>
    <property type="match status" value="1"/>
</dbReference>
<dbReference type="InterPro" id="IPR000182">
    <property type="entry name" value="GNAT_dom"/>
</dbReference>
<evidence type="ECO:0000313" key="3">
    <source>
        <dbReference type="Proteomes" id="UP000478636"/>
    </source>
</evidence>
<reference evidence="2 3" key="1">
    <citation type="submission" date="2019-12" db="EMBL/GenBank/DDBJ databases">
        <title>Complete genome sequence of Leuconostoc lactis strain AVN1 provides insights into metabolic potential.</title>
        <authorList>
            <person name="Besrour N."/>
            <person name="Najjari A."/>
            <person name="Fhoula I."/>
            <person name="Jaballah S."/>
            <person name="Klibi N."/>
            <person name="Ouzari H.I."/>
        </authorList>
    </citation>
    <scope>NUCLEOTIDE SEQUENCE [LARGE SCALE GENOMIC DNA]</scope>
    <source>
        <strain evidence="2 3">AVN1</strain>
    </source>
</reference>
<dbReference type="PANTHER" id="PTHR43792">
    <property type="entry name" value="GNAT FAMILY, PUTATIVE (AFU_ORTHOLOGUE AFUA_3G00765)-RELATED-RELATED"/>
    <property type="match status" value="1"/>
</dbReference>
<dbReference type="GO" id="GO:0016747">
    <property type="term" value="F:acyltransferase activity, transferring groups other than amino-acyl groups"/>
    <property type="evidence" value="ECO:0007669"/>
    <property type="project" value="InterPro"/>
</dbReference>
<dbReference type="EMBL" id="WSZI01000013">
    <property type="protein sequence ID" value="MWN21370.1"/>
    <property type="molecule type" value="Genomic_DNA"/>
</dbReference>
<proteinExistence type="predicted"/>
<dbReference type="Proteomes" id="UP000478636">
    <property type="component" value="Unassembled WGS sequence"/>
</dbReference>
<comment type="caution">
    <text evidence="2">The sequence shown here is derived from an EMBL/GenBank/DDBJ whole genome shotgun (WGS) entry which is preliminary data.</text>
</comment>
<dbReference type="InterPro" id="IPR051531">
    <property type="entry name" value="N-acetyltransferase"/>
</dbReference>
<sequence>MSLKAQLAGFNTLQTERLILRPVQPDDAEAMFDYLRDEETVRFITVPPVKTVTEVLENSIQSYFMLDPIGKWAIVYDQKMVGTIDLRLNEAHRQAEIGYVLNKRYWGQGIMPEAAQAILAVGFDQLQLVRIFSEHDTRNPKSGRVMTKIGMQQEGVALKSQIIKGEIVDMVHYAITDTQYKMLQQAKKSQATR</sequence>
<organism evidence="2 3">
    <name type="scientific">Leuconostoc lactis</name>
    <dbReference type="NCBI Taxonomy" id="1246"/>
    <lineage>
        <taxon>Bacteria</taxon>
        <taxon>Bacillati</taxon>
        <taxon>Bacillota</taxon>
        <taxon>Bacilli</taxon>
        <taxon>Lactobacillales</taxon>
        <taxon>Lactobacillaceae</taxon>
        <taxon>Leuconostoc</taxon>
    </lineage>
</organism>
<protein>
    <submittedName>
        <fullName evidence="2">GNAT family N-acetyltransferase</fullName>
    </submittedName>
</protein>
<gene>
    <name evidence="2" type="ORF">GQS40_06750</name>
</gene>
<evidence type="ECO:0000313" key="2">
    <source>
        <dbReference type="EMBL" id="MWN21370.1"/>
    </source>
</evidence>
<dbReference type="AlphaFoldDB" id="A0A6L7AA99"/>
<feature type="domain" description="N-acetyltransferase" evidence="1">
    <location>
        <begin position="18"/>
        <end position="178"/>
    </location>
</feature>
<dbReference type="Pfam" id="PF13302">
    <property type="entry name" value="Acetyltransf_3"/>
    <property type="match status" value="1"/>
</dbReference>
<keyword evidence="2" id="KW-0808">Transferase</keyword>
<dbReference type="Gene3D" id="3.40.630.30">
    <property type="match status" value="1"/>
</dbReference>